<evidence type="ECO:0000256" key="1">
    <source>
        <dbReference type="SAM" id="Coils"/>
    </source>
</evidence>
<feature type="coiled-coil region" evidence="1">
    <location>
        <begin position="36"/>
        <end position="68"/>
    </location>
</feature>
<dbReference type="EMBL" id="APBN01000002">
    <property type="protein sequence ID" value="EMT53637.1"/>
    <property type="molecule type" value="Genomic_DNA"/>
</dbReference>
<protein>
    <submittedName>
        <fullName evidence="3">Uncharacterized protein</fullName>
    </submittedName>
</protein>
<dbReference type="PROSITE" id="PS51257">
    <property type="entry name" value="PROKAR_LIPOPROTEIN"/>
    <property type="match status" value="1"/>
</dbReference>
<dbReference type="RefSeq" id="WP_003387143.1">
    <property type="nucleotide sequence ID" value="NZ_APBN01000002.1"/>
</dbReference>
<reference evidence="3 4" key="1">
    <citation type="submission" date="2013-03" db="EMBL/GenBank/DDBJ databases">
        <title>Assembly of a new bacterial strain Brevibacillus borstelensis AK1.</title>
        <authorList>
            <person name="Rajan I."/>
            <person name="PoliReddy D."/>
            <person name="Sugumar T."/>
            <person name="Rathinam K."/>
            <person name="Alqarawi S."/>
            <person name="Khalil A.B."/>
            <person name="Sivakumar N."/>
        </authorList>
    </citation>
    <scope>NUCLEOTIDE SEQUENCE [LARGE SCALE GENOMIC DNA]</scope>
    <source>
        <strain evidence="3 4">AK1</strain>
    </source>
</reference>
<dbReference type="PATRIC" id="fig|1300222.3.peg.1328"/>
<comment type="caution">
    <text evidence="3">The sequence shown here is derived from an EMBL/GenBank/DDBJ whole genome shotgun (WGS) entry which is preliminary data.</text>
</comment>
<sequence>MNKRLSKSEFIFAYMIIITLACFVGGFFFGAYYMKSKIEAQQAAVLEQQKLEAERERQLREQKLYSEQDFIRFYYAVYAPVQELKRAHFEKMAAWPNLDKSAQKDALEQLVEAAKQTGKQLDKEVPLPTSPLLVQAHSQFNTGVRAYLDGMKQLLSDQNSNALSPAAISSRLSLDGWFKGSEQFYHSLAVWESAYVTKQTLPKDVPANVSADQWKQLPFHYKTYIAAHSISAHKKWESYSPEDLTARLDLLFGSDDAKNLGIKDVDAAVRLLTATDAVHSGDFKEVQGKHYSSLKAPEIPLYR</sequence>
<dbReference type="OrthoDB" id="2649144at2"/>
<keyword evidence="1" id="KW-0175">Coiled coil</keyword>
<accession>M8DJN2</accession>
<evidence type="ECO:0000256" key="2">
    <source>
        <dbReference type="SAM" id="Phobius"/>
    </source>
</evidence>
<keyword evidence="2" id="KW-1133">Transmembrane helix</keyword>
<dbReference type="STRING" id="1300222.I532_06475"/>
<dbReference type="GeneID" id="89500149"/>
<feature type="transmembrane region" description="Helical" evidence="2">
    <location>
        <begin position="12"/>
        <end position="34"/>
    </location>
</feature>
<name>M8DJN2_9BACL</name>
<dbReference type="AlphaFoldDB" id="M8DJN2"/>
<evidence type="ECO:0000313" key="3">
    <source>
        <dbReference type="EMBL" id="EMT53637.1"/>
    </source>
</evidence>
<dbReference type="Proteomes" id="UP000012081">
    <property type="component" value="Unassembled WGS sequence"/>
</dbReference>
<organism evidence="3 4">
    <name type="scientific">Brevibacillus borstelensis AK1</name>
    <dbReference type="NCBI Taxonomy" id="1300222"/>
    <lineage>
        <taxon>Bacteria</taxon>
        <taxon>Bacillati</taxon>
        <taxon>Bacillota</taxon>
        <taxon>Bacilli</taxon>
        <taxon>Bacillales</taxon>
        <taxon>Paenibacillaceae</taxon>
        <taxon>Brevibacillus</taxon>
    </lineage>
</organism>
<keyword evidence="4" id="KW-1185">Reference proteome</keyword>
<keyword evidence="2" id="KW-0812">Transmembrane</keyword>
<evidence type="ECO:0000313" key="4">
    <source>
        <dbReference type="Proteomes" id="UP000012081"/>
    </source>
</evidence>
<proteinExistence type="predicted"/>
<gene>
    <name evidence="3" type="ORF">I532_06475</name>
</gene>
<keyword evidence="2" id="KW-0472">Membrane</keyword>